<gene>
    <name evidence="1" type="ORF">ACFPIJ_52005</name>
</gene>
<dbReference type="Gene3D" id="2.120.10.30">
    <property type="entry name" value="TolB, C-terminal domain"/>
    <property type="match status" value="1"/>
</dbReference>
<name>A0ABV9WEG2_9ACTN</name>
<evidence type="ECO:0000313" key="2">
    <source>
        <dbReference type="Proteomes" id="UP001595912"/>
    </source>
</evidence>
<sequence length="316" mass="33347">MRALLAAMVCVLAVQGCSGGPMGFDDSSPVYLEDVEWTDDGLIYFIREQGFDGHPELWRKRADGAATKMLAEVPRVCDVGRGYLEFVTTSSAGQPAVGVSCSDGRTTVYAFDATTKRVTPLVALEDARRVTIGPRPDDGYMLQGAHPCTRVMPFRAGALVESDLSVQAAAGSWRLRDGYNGTPDCASAGDVGVPVWSRRGGFVAFLVSSTPLTAGRKPGMSSDGYVWNVAVIRDQSSTVDLVGPAITDANALAVSPDATQMAVGTEESILLIDVRTGVSRPVPGEAGAYDLAFSPDGRQLLCTGTDKKSMRTIAVA</sequence>
<accession>A0ABV9WEG2</accession>
<protein>
    <recommendedName>
        <fullName evidence="3">Lipoprotein</fullName>
    </recommendedName>
</protein>
<keyword evidence="2" id="KW-1185">Reference proteome</keyword>
<dbReference type="Proteomes" id="UP001595912">
    <property type="component" value="Unassembled WGS sequence"/>
</dbReference>
<dbReference type="InterPro" id="IPR011042">
    <property type="entry name" value="6-blade_b-propeller_TolB-like"/>
</dbReference>
<dbReference type="PROSITE" id="PS51257">
    <property type="entry name" value="PROKAR_LIPOPROTEIN"/>
    <property type="match status" value="1"/>
</dbReference>
<evidence type="ECO:0000313" key="1">
    <source>
        <dbReference type="EMBL" id="MFC5006335.1"/>
    </source>
</evidence>
<proteinExistence type="predicted"/>
<dbReference type="EMBL" id="JBHSIU010000098">
    <property type="protein sequence ID" value="MFC5006335.1"/>
    <property type="molecule type" value="Genomic_DNA"/>
</dbReference>
<organism evidence="1 2">
    <name type="scientific">Dactylosporangium cerinum</name>
    <dbReference type="NCBI Taxonomy" id="1434730"/>
    <lineage>
        <taxon>Bacteria</taxon>
        <taxon>Bacillati</taxon>
        <taxon>Actinomycetota</taxon>
        <taxon>Actinomycetes</taxon>
        <taxon>Micromonosporales</taxon>
        <taxon>Micromonosporaceae</taxon>
        <taxon>Dactylosporangium</taxon>
    </lineage>
</organism>
<comment type="caution">
    <text evidence="1">The sequence shown here is derived from an EMBL/GenBank/DDBJ whole genome shotgun (WGS) entry which is preliminary data.</text>
</comment>
<dbReference type="RefSeq" id="WP_380126955.1">
    <property type="nucleotide sequence ID" value="NZ_JBHSIU010000098.1"/>
</dbReference>
<dbReference type="SUPFAM" id="SSF69322">
    <property type="entry name" value="Tricorn protease domain 2"/>
    <property type="match status" value="1"/>
</dbReference>
<evidence type="ECO:0008006" key="3">
    <source>
        <dbReference type="Google" id="ProtNLM"/>
    </source>
</evidence>
<reference evidence="2" key="1">
    <citation type="journal article" date="2019" name="Int. J. Syst. Evol. Microbiol.">
        <title>The Global Catalogue of Microorganisms (GCM) 10K type strain sequencing project: providing services to taxonomists for standard genome sequencing and annotation.</title>
        <authorList>
            <consortium name="The Broad Institute Genomics Platform"/>
            <consortium name="The Broad Institute Genome Sequencing Center for Infectious Disease"/>
            <person name="Wu L."/>
            <person name="Ma J."/>
        </authorList>
    </citation>
    <scope>NUCLEOTIDE SEQUENCE [LARGE SCALE GENOMIC DNA]</scope>
    <source>
        <strain evidence="2">CGMCC 4.7152</strain>
    </source>
</reference>